<evidence type="ECO:0008006" key="4">
    <source>
        <dbReference type="Google" id="ProtNLM"/>
    </source>
</evidence>
<dbReference type="PANTHER" id="PTHR31860:SF5">
    <property type="entry name" value="ARGH (DUF639)"/>
    <property type="match status" value="1"/>
</dbReference>
<reference evidence="2 3" key="1">
    <citation type="submission" date="2022-12" db="EMBL/GenBank/DDBJ databases">
        <title>Chromosome-scale assembly of the Ensete ventricosum genome.</title>
        <authorList>
            <person name="Dussert Y."/>
            <person name="Stocks J."/>
            <person name="Wendawek A."/>
            <person name="Woldeyes F."/>
            <person name="Nichols R.A."/>
            <person name="Borrell J.S."/>
        </authorList>
    </citation>
    <scope>NUCLEOTIDE SEQUENCE [LARGE SCALE GENOMIC DNA]</scope>
    <source>
        <strain evidence="3">cv. Maze</strain>
        <tissue evidence="2">Seeds</tissue>
    </source>
</reference>
<evidence type="ECO:0000256" key="1">
    <source>
        <dbReference type="SAM" id="Phobius"/>
    </source>
</evidence>
<feature type="transmembrane region" description="Helical" evidence="1">
    <location>
        <begin position="624"/>
        <end position="651"/>
    </location>
</feature>
<dbReference type="AlphaFoldDB" id="A0AAV8R4S1"/>
<proteinExistence type="predicted"/>
<sequence>MRKHLSPIADDLLCRCAETLGTSLDSLVEDFERGLKPVLDNYSRRLVEFCCSKAIEIICPTVGDRIKDGSFSRFTYDMMLAWDSPSSTNSELPSESIAKEKEDKMKPLEGNAGQMHDDIPLFYSDMMPLLVNEESSVGEDAFVWLASSIPLVADVVNARFTFETLTAPTASRLHFPAYDTFLKKMDKCIKYLEEQEKPTGIEFSEDEFILHVEGTARTQRVVRHIGATSWPGRLTLTNQSLYFETSGVMSYETALRVDLSRADVVQQVKATSTGPWGVPLFDKAITYESTELSEPLVLELPEMTSSTRRDHWLTLIKEVILLHRFISKFDIIAPVQSWELNARTILGIVRLHAARELLRISPPAPANFLIFSLYEDLPKGDYVLAELANTIKQTTSLSPCNAASMLKSLNISSPIASSVENIKQFEEETSNHSDTLTSLETTIGQVREEAMEISMAKATVEEVVDEGLSESLLILVELVSSLKNVLPWLQVVLSWERPTVTLSALVLVLAFTYNSLQVILLIDCYPICTIIIFLGSATREWIGYAIAIVLMLTVAMMFWARRNRTGERCKEIVLRSSSDKTTMDYIVSAQQSMNNLHALIKTMNITILRIWSMLIGKAPKQANAVIWVMTGVAVLLMVVPVKFVLMGVLLYCSIANSGIVKHKSNEQGNRRLKEWWESIPVVPVRTFHHICSGALQQDEILATLDIWCGCEQYTVLFARPLISDEPWWRRRLTFVFL</sequence>
<protein>
    <recommendedName>
        <fullName evidence="4">GRAM domain-containing protein</fullName>
    </recommendedName>
</protein>
<keyword evidence="1" id="KW-1133">Transmembrane helix</keyword>
<dbReference type="Pfam" id="PF04842">
    <property type="entry name" value="DUF639"/>
    <property type="match status" value="2"/>
</dbReference>
<comment type="caution">
    <text evidence="2">The sequence shown here is derived from an EMBL/GenBank/DDBJ whole genome shotgun (WGS) entry which is preliminary data.</text>
</comment>
<name>A0AAV8R4S1_ENSVE</name>
<keyword evidence="1" id="KW-0472">Membrane</keyword>
<dbReference type="InterPro" id="IPR006927">
    <property type="entry name" value="DUF639"/>
</dbReference>
<dbReference type="EMBL" id="JAQQAF010000005">
    <property type="protein sequence ID" value="KAJ8486597.1"/>
    <property type="molecule type" value="Genomic_DNA"/>
</dbReference>
<accession>A0AAV8R4S1</accession>
<evidence type="ECO:0000313" key="2">
    <source>
        <dbReference type="EMBL" id="KAJ8486597.1"/>
    </source>
</evidence>
<keyword evidence="1" id="KW-0812">Transmembrane</keyword>
<organism evidence="2 3">
    <name type="scientific">Ensete ventricosum</name>
    <name type="common">Abyssinian banana</name>
    <name type="synonym">Musa ensete</name>
    <dbReference type="NCBI Taxonomy" id="4639"/>
    <lineage>
        <taxon>Eukaryota</taxon>
        <taxon>Viridiplantae</taxon>
        <taxon>Streptophyta</taxon>
        <taxon>Embryophyta</taxon>
        <taxon>Tracheophyta</taxon>
        <taxon>Spermatophyta</taxon>
        <taxon>Magnoliopsida</taxon>
        <taxon>Liliopsida</taxon>
        <taxon>Zingiberales</taxon>
        <taxon>Musaceae</taxon>
        <taxon>Ensete</taxon>
    </lineage>
</organism>
<feature type="transmembrane region" description="Helical" evidence="1">
    <location>
        <begin position="541"/>
        <end position="560"/>
    </location>
</feature>
<dbReference type="Proteomes" id="UP001222027">
    <property type="component" value="Unassembled WGS sequence"/>
</dbReference>
<keyword evidence="3" id="KW-1185">Reference proteome</keyword>
<evidence type="ECO:0000313" key="3">
    <source>
        <dbReference type="Proteomes" id="UP001222027"/>
    </source>
</evidence>
<gene>
    <name evidence="2" type="ORF">OPV22_019082</name>
</gene>
<dbReference type="PANTHER" id="PTHR31860">
    <property type="entry name" value="HEAT-INDUCIBLE TRANSCRIPTION REPRESSOR (DUF639)-RELATED"/>
    <property type="match status" value="1"/>
</dbReference>